<dbReference type="Proteomes" id="UP001415857">
    <property type="component" value="Unassembled WGS sequence"/>
</dbReference>
<keyword evidence="7" id="KW-1185">Reference proteome</keyword>
<sequence>MIGSHPTVQVPPWDLFDDPTADMTSPFPVSGVVNFNGNATSPNGGDYNPFMLGEALTALQRFLPSNEFANESDDSDAPMDSFTCDNFRMFEFKVRRCARGRSHDWTECPYAHPARRLAAVTRGSIITQARRVLSFARGLVRRVTRASLLMVFSSVGFTRRGTGLRPVRMGRTVAGESVSSLTRRNSSEFCLSRVRELRTRPSRMMGRRQFVGLLIPTFRMGHLGLLRLRF</sequence>
<keyword evidence="1" id="KW-0479">Metal-binding</keyword>
<evidence type="ECO:0000256" key="1">
    <source>
        <dbReference type="ARBA" id="ARBA00022723"/>
    </source>
</evidence>
<evidence type="ECO:0000313" key="7">
    <source>
        <dbReference type="Proteomes" id="UP001415857"/>
    </source>
</evidence>
<accession>A0AAP0WLG3</accession>
<evidence type="ECO:0000256" key="3">
    <source>
        <dbReference type="ARBA" id="ARBA00022833"/>
    </source>
</evidence>
<organism evidence="6 7">
    <name type="scientific">Liquidambar formosana</name>
    <name type="common">Formosan gum</name>
    <dbReference type="NCBI Taxonomy" id="63359"/>
    <lineage>
        <taxon>Eukaryota</taxon>
        <taxon>Viridiplantae</taxon>
        <taxon>Streptophyta</taxon>
        <taxon>Embryophyta</taxon>
        <taxon>Tracheophyta</taxon>
        <taxon>Spermatophyta</taxon>
        <taxon>Magnoliopsida</taxon>
        <taxon>eudicotyledons</taxon>
        <taxon>Gunneridae</taxon>
        <taxon>Pentapetalae</taxon>
        <taxon>Saxifragales</taxon>
        <taxon>Altingiaceae</taxon>
        <taxon>Liquidambar</taxon>
    </lineage>
</organism>
<dbReference type="PANTHER" id="PTHR14493:SF155">
    <property type="entry name" value="ZINC FINGER CCCH DOMAIN-CONTAINING PROTEIN 20"/>
    <property type="match status" value="1"/>
</dbReference>
<comment type="caution">
    <text evidence="6">The sequence shown here is derived from an EMBL/GenBank/DDBJ whole genome shotgun (WGS) entry which is preliminary data.</text>
</comment>
<dbReference type="GO" id="GO:0008270">
    <property type="term" value="F:zinc ion binding"/>
    <property type="evidence" value="ECO:0007669"/>
    <property type="project" value="UniProtKB-KW"/>
</dbReference>
<dbReference type="Pfam" id="PF25512">
    <property type="entry name" value="zf-CCCH_AtC3H23"/>
    <property type="match status" value="1"/>
</dbReference>
<feature type="domain" description="AtC3H23-like CCCH zinc finger" evidence="5">
    <location>
        <begin position="86"/>
        <end position="115"/>
    </location>
</feature>
<gene>
    <name evidence="6" type="ORF">L1049_018282</name>
</gene>
<name>A0AAP0WLG3_LIQFO</name>
<dbReference type="GO" id="GO:0003677">
    <property type="term" value="F:DNA binding"/>
    <property type="evidence" value="ECO:0007669"/>
    <property type="project" value="UniProtKB-KW"/>
</dbReference>
<reference evidence="6 7" key="1">
    <citation type="journal article" date="2024" name="Plant J.">
        <title>Genome sequences and population genomics reveal climatic adaptation and genomic divergence between two closely related sweetgum species.</title>
        <authorList>
            <person name="Xu W.Q."/>
            <person name="Ren C.Q."/>
            <person name="Zhang X.Y."/>
            <person name="Comes H.P."/>
            <person name="Liu X.H."/>
            <person name="Li Y.G."/>
            <person name="Kettle C.J."/>
            <person name="Jalonen R."/>
            <person name="Gaisberger H."/>
            <person name="Ma Y.Z."/>
            <person name="Qiu Y.X."/>
        </authorList>
    </citation>
    <scope>NUCLEOTIDE SEQUENCE [LARGE SCALE GENOMIC DNA]</scope>
    <source>
        <strain evidence="6">Hangzhou</strain>
    </source>
</reference>
<dbReference type="AlphaFoldDB" id="A0AAP0WLG3"/>
<keyword evidence="2" id="KW-0863">Zinc-finger</keyword>
<proteinExistence type="predicted"/>
<evidence type="ECO:0000256" key="2">
    <source>
        <dbReference type="ARBA" id="ARBA00022771"/>
    </source>
</evidence>
<evidence type="ECO:0000259" key="5">
    <source>
        <dbReference type="Pfam" id="PF25512"/>
    </source>
</evidence>
<evidence type="ECO:0000256" key="4">
    <source>
        <dbReference type="ARBA" id="ARBA00023125"/>
    </source>
</evidence>
<dbReference type="InterPro" id="IPR057444">
    <property type="entry name" value="Znf-CCCH_AtC3H23-like"/>
</dbReference>
<keyword evidence="4" id="KW-0238">DNA-binding</keyword>
<dbReference type="PANTHER" id="PTHR14493">
    <property type="entry name" value="UNKEMPT FAMILY MEMBER"/>
    <property type="match status" value="1"/>
</dbReference>
<keyword evidence="3" id="KW-0862">Zinc</keyword>
<dbReference type="InterPro" id="IPR045234">
    <property type="entry name" value="Unkempt-like"/>
</dbReference>
<dbReference type="EMBL" id="JBBPBK010000012">
    <property type="protein sequence ID" value="KAK9273472.1"/>
    <property type="molecule type" value="Genomic_DNA"/>
</dbReference>
<protein>
    <recommendedName>
        <fullName evidence="5">AtC3H23-like CCCH zinc finger domain-containing protein</fullName>
    </recommendedName>
</protein>
<evidence type="ECO:0000313" key="6">
    <source>
        <dbReference type="EMBL" id="KAK9273472.1"/>
    </source>
</evidence>